<gene>
    <name evidence="1" type="ORF">BU25DRAFT_484760</name>
</gene>
<evidence type="ECO:0000313" key="2">
    <source>
        <dbReference type="Proteomes" id="UP000799754"/>
    </source>
</evidence>
<dbReference type="Proteomes" id="UP000799754">
    <property type="component" value="Unassembled WGS sequence"/>
</dbReference>
<organism evidence="1 2">
    <name type="scientific">Macroventuria anomochaeta</name>
    <dbReference type="NCBI Taxonomy" id="301207"/>
    <lineage>
        <taxon>Eukaryota</taxon>
        <taxon>Fungi</taxon>
        <taxon>Dikarya</taxon>
        <taxon>Ascomycota</taxon>
        <taxon>Pezizomycotina</taxon>
        <taxon>Dothideomycetes</taxon>
        <taxon>Pleosporomycetidae</taxon>
        <taxon>Pleosporales</taxon>
        <taxon>Pleosporineae</taxon>
        <taxon>Didymellaceae</taxon>
        <taxon>Macroventuria</taxon>
    </lineage>
</organism>
<proteinExistence type="predicted"/>
<comment type="caution">
    <text evidence="1">The sequence shown here is derived from an EMBL/GenBank/DDBJ whole genome shotgun (WGS) entry which is preliminary data.</text>
</comment>
<protein>
    <submittedName>
        <fullName evidence="1">Cytochrome P450</fullName>
    </submittedName>
</protein>
<dbReference type="EMBL" id="MU006707">
    <property type="protein sequence ID" value="KAF2630542.1"/>
    <property type="molecule type" value="Genomic_DNA"/>
</dbReference>
<sequence>MITHTIVAVIAAFTVCLFVSPIPEVPTEAYVLPYVIANGLLSWFFSRGSSFTTSFTSLITINAAFILTSTLTTIIRRLYFSPLSRYPGPKLAAVSGLWNANEARLGRTPRTHKALHERFDSDVVRIGPNELSIRNVGAIDQFYGGKYIRGNFSQVFNLQGGQNVASLRDHKIHGAWRRIWGRAFAGSEILRYTQRLHVHTSRTVEKLRRLSGKPVECGHLLDALAFDIILDLAFSQDYGLQKGKGDFKPVELIHNFLGLMQVVGHLPHAQQVLRYLPMDPDGVLFDQIGEGIFAKRQTLKTPREDIFEHLGKPDRETGIKMSNKDIKMHIPITMTVGAHSISTTLTRTFAALASQPDIQARIRQELGDTLGENEVMSSKTLRGARYLEAVVKEGLRMFSPLHGGTPAISPKGGITLDTGDFIPEHTQIWIGQHVMMSDEKYFPRAGEFLPQRWLIQEGSKEGDMTNLVKDKRAWIPFGYGTHACGGRALAMEEMKVTVARIVRDFDISFRQPQFDYDSWADSWKDLFLTVIEKIDLRFVPRTV</sequence>
<name>A0ACB6S962_9PLEO</name>
<reference evidence="1" key="1">
    <citation type="journal article" date="2020" name="Stud. Mycol.">
        <title>101 Dothideomycetes genomes: a test case for predicting lifestyles and emergence of pathogens.</title>
        <authorList>
            <person name="Haridas S."/>
            <person name="Albert R."/>
            <person name="Binder M."/>
            <person name="Bloem J."/>
            <person name="Labutti K."/>
            <person name="Salamov A."/>
            <person name="Andreopoulos B."/>
            <person name="Baker S."/>
            <person name="Barry K."/>
            <person name="Bills G."/>
            <person name="Bluhm B."/>
            <person name="Cannon C."/>
            <person name="Castanera R."/>
            <person name="Culley D."/>
            <person name="Daum C."/>
            <person name="Ezra D."/>
            <person name="Gonzalez J."/>
            <person name="Henrissat B."/>
            <person name="Kuo A."/>
            <person name="Liang C."/>
            <person name="Lipzen A."/>
            <person name="Lutzoni F."/>
            <person name="Magnuson J."/>
            <person name="Mondo S."/>
            <person name="Nolan M."/>
            <person name="Ohm R."/>
            <person name="Pangilinan J."/>
            <person name="Park H.-J."/>
            <person name="Ramirez L."/>
            <person name="Alfaro M."/>
            <person name="Sun H."/>
            <person name="Tritt A."/>
            <person name="Yoshinaga Y."/>
            <person name="Zwiers L.-H."/>
            <person name="Turgeon B."/>
            <person name="Goodwin S."/>
            <person name="Spatafora J."/>
            <person name="Crous P."/>
            <person name="Grigoriev I."/>
        </authorList>
    </citation>
    <scope>NUCLEOTIDE SEQUENCE</scope>
    <source>
        <strain evidence="1">CBS 525.71</strain>
    </source>
</reference>
<keyword evidence="2" id="KW-1185">Reference proteome</keyword>
<accession>A0ACB6S962</accession>
<evidence type="ECO:0000313" key="1">
    <source>
        <dbReference type="EMBL" id="KAF2630542.1"/>
    </source>
</evidence>